<feature type="compositionally biased region" description="Basic and acidic residues" evidence="1">
    <location>
        <begin position="1"/>
        <end position="15"/>
    </location>
</feature>
<evidence type="ECO:0000313" key="3">
    <source>
        <dbReference type="Proteomes" id="UP000410492"/>
    </source>
</evidence>
<name>A0A653BS93_CALMS</name>
<dbReference type="EMBL" id="CAACVG010004531">
    <property type="protein sequence ID" value="VEN38459.1"/>
    <property type="molecule type" value="Genomic_DNA"/>
</dbReference>
<reference evidence="2 3" key="1">
    <citation type="submission" date="2019-01" db="EMBL/GenBank/DDBJ databases">
        <authorList>
            <person name="Sayadi A."/>
        </authorList>
    </citation>
    <scope>NUCLEOTIDE SEQUENCE [LARGE SCALE GENOMIC DNA]</scope>
</reference>
<evidence type="ECO:0000313" key="2">
    <source>
        <dbReference type="EMBL" id="VEN38459.1"/>
    </source>
</evidence>
<dbReference type="AlphaFoldDB" id="A0A653BS93"/>
<gene>
    <name evidence="2" type="ORF">CALMAC_LOCUS3353</name>
</gene>
<accession>A0A653BS93</accession>
<organism evidence="2 3">
    <name type="scientific">Callosobruchus maculatus</name>
    <name type="common">Southern cowpea weevil</name>
    <name type="synonym">Pulse bruchid</name>
    <dbReference type="NCBI Taxonomy" id="64391"/>
    <lineage>
        <taxon>Eukaryota</taxon>
        <taxon>Metazoa</taxon>
        <taxon>Ecdysozoa</taxon>
        <taxon>Arthropoda</taxon>
        <taxon>Hexapoda</taxon>
        <taxon>Insecta</taxon>
        <taxon>Pterygota</taxon>
        <taxon>Neoptera</taxon>
        <taxon>Endopterygota</taxon>
        <taxon>Coleoptera</taxon>
        <taxon>Polyphaga</taxon>
        <taxon>Cucujiformia</taxon>
        <taxon>Chrysomeloidea</taxon>
        <taxon>Chrysomelidae</taxon>
        <taxon>Bruchinae</taxon>
        <taxon>Bruchini</taxon>
        <taxon>Callosobruchus</taxon>
    </lineage>
</organism>
<feature type="region of interest" description="Disordered" evidence="1">
    <location>
        <begin position="1"/>
        <end position="20"/>
    </location>
</feature>
<dbReference type="Proteomes" id="UP000410492">
    <property type="component" value="Unassembled WGS sequence"/>
</dbReference>
<proteinExistence type="predicted"/>
<keyword evidence="3" id="KW-1185">Reference proteome</keyword>
<evidence type="ECO:0000256" key="1">
    <source>
        <dbReference type="SAM" id="MobiDB-lite"/>
    </source>
</evidence>
<sequence length="73" mass="8581">MWGENHEKGQHEKACHQKTQSGTELGEICHQALLIHRKMNDLLRSGLSYFILKMFTNFLEKQKKISTYRETTS</sequence>
<protein>
    <submittedName>
        <fullName evidence="2">Uncharacterized protein</fullName>
    </submittedName>
</protein>